<dbReference type="GO" id="GO:0005524">
    <property type="term" value="F:ATP binding"/>
    <property type="evidence" value="ECO:0007669"/>
    <property type="project" value="InterPro"/>
</dbReference>
<comment type="catalytic activity">
    <reaction evidence="2">
        <text>tRNA(Arg) + L-arginine + ATP = L-arginyl-tRNA(Arg) + AMP + diphosphate</text>
        <dbReference type="Rhea" id="RHEA:20301"/>
        <dbReference type="Rhea" id="RHEA-COMP:9658"/>
        <dbReference type="Rhea" id="RHEA-COMP:9673"/>
        <dbReference type="ChEBI" id="CHEBI:30616"/>
        <dbReference type="ChEBI" id="CHEBI:32682"/>
        <dbReference type="ChEBI" id="CHEBI:33019"/>
        <dbReference type="ChEBI" id="CHEBI:78442"/>
        <dbReference type="ChEBI" id="CHEBI:78513"/>
        <dbReference type="ChEBI" id="CHEBI:456215"/>
        <dbReference type="EC" id="6.1.1.19"/>
    </reaction>
</comment>
<dbReference type="PANTHER" id="PTHR11956">
    <property type="entry name" value="ARGINYL-TRNA SYNTHETASE"/>
    <property type="match status" value="1"/>
</dbReference>
<dbReference type="GO" id="GO:0006420">
    <property type="term" value="P:arginyl-tRNA aminoacylation"/>
    <property type="evidence" value="ECO:0007669"/>
    <property type="project" value="InterPro"/>
</dbReference>
<dbReference type="AlphaFoldDB" id="A0A328E638"/>
<accession>A0A328E638</accession>
<name>A0A328E638_9ASTE</name>
<protein>
    <recommendedName>
        <fullName evidence="1">arginine--tRNA ligase</fullName>
        <ecNumber evidence="1">6.1.1.19</ecNumber>
    </recommendedName>
</protein>
<dbReference type="InterPro" id="IPR001278">
    <property type="entry name" value="Arg-tRNA-ligase"/>
</dbReference>
<dbReference type="InterPro" id="IPR008909">
    <property type="entry name" value="DALR_anticod-bd"/>
</dbReference>
<evidence type="ECO:0000313" key="4">
    <source>
        <dbReference type="EMBL" id="RAL53484.1"/>
    </source>
</evidence>
<dbReference type="EC" id="6.1.1.19" evidence="1"/>
<dbReference type="Proteomes" id="UP000249390">
    <property type="component" value="Unassembled WGS sequence"/>
</dbReference>
<reference evidence="4 5" key="1">
    <citation type="submission" date="2018-06" db="EMBL/GenBank/DDBJ databases">
        <title>The Genome of Cuscuta australis (Dodder) Provides Insight into the Evolution of Plant Parasitism.</title>
        <authorList>
            <person name="Liu H."/>
        </authorList>
    </citation>
    <scope>NUCLEOTIDE SEQUENCE [LARGE SCALE GENOMIC DNA]</scope>
    <source>
        <strain evidence="5">cv. Yunnan</strain>
        <tissue evidence="4">Vines</tissue>
    </source>
</reference>
<sequence>MEGEILLQAEDECMLGMHLLQFVEVVEEACTNLLPHVVCEYLYVLSMKFTSFYSKCKNLVGLLRRPADCFVAG</sequence>
<keyword evidence="5" id="KW-1185">Reference proteome</keyword>
<dbReference type="SUPFAM" id="SSF47323">
    <property type="entry name" value="Anticodon-binding domain of a subclass of class I aminoacyl-tRNA synthetases"/>
    <property type="match status" value="1"/>
</dbReference>
<evidence type="ECO:0000256" key="1">
    <source>
        <dbReference type="ARBA" id="ARBA00012837"/>
    </source>
</evidence>
<dbReference type="Gene3D" id="1.10.730.10">
    <property type="entry name" value="Isoleucyl-tRNA Synthetase, Domain 1"/>
    <property type="match status" value="1"/>
</dbReference>
<comment type="caution">
    <text evidence="4">The sequence shown here is derived from an EMBL/GenBank/DDBJ whole genome shotgun (WGS) entry which is preliminary data.</text>
</comment>
<evidence type="ECO:0000259" key="3">
    <source>
        <dbReference type="Pfam" id="PF05746"/>
    </source>
</evidence>
<dbReference type="Pfam" id="PF05746">
    <property type="entry name" value="DALR_1"/>
    <property type="match status" value="1"/>
</dbReference>
<organism evidence="4 5">
    <name type="scientific">Cuscuta australis</name>
    <dbReference type="NCBI Taxonomy" id="267555"/>
    <lineage>
        <taxon>Eukaryota</taxon>
        <taxon>Viridiplantae</taxon>
        <taxon>Streptophyta</taxon>
        <taxon>Embryophyta</taxon>
        <taxon>Tracheophyta</taxon>
        <taxon>Spermatophyta</taxon>
        <taxon>Magnoliopsida</taxon>
        <taxon>eudicotyledons</taxon>
        <taxon>Gunneridae</taxon>
        <taxon>Pentapetalae</taxon>
        <taxon>asterids</taxon>
        <taxon>lamiids</taxon>
        <taxon>Solanales</taxon>
        <taxon>Convolvulaceae</taxon>
        <taxon>Cuscuteae</taxon>
        <taxon>Cuscuta</taxon>
        <taxon>Cuscuta subgen. Grammica</taxon>
        <taxon>Cuscuta sect. Cleistogrammica</taxon>
    </lineage>
</organism>
<evidence type="ECO:0000256" key="2">
    <source>
        <dbReference type="ARBA" id="ARBA00049339"/>
    </source>
</evidence>
<dbReference type="GO" id="GO:0004814">
    <property type="term" value="F:arginine-tRNA ligase activity"/>
    <property type="evidence" value="ECO:0007669"/>
    <property type="project" value="UniProtKB-EC"/>
</dbReference>
<proteinExistence type="predicted"/>
<evidence type="ECO:0000313" key="5">
    <source>
        <dbReference type="Proteomes" id="UP000249390"/>
    </source>
</evidence>
<dbReference type="EMBL" id="NQVE01000027">
    <property type="protein sequence ID" value="RAL53484.1"/>
    <property type="molecule type" value="Genomic_DNA"/>
</dbReference>
<feature type="domain" description="DALR anticodon binding" evidence="3">
    <location>
        <begin position="4"/>
        <end position="57"/>
    </location>
</feature>
<dbReference type="InterPro" id="IPR009080">
    <property type="entry name" value="tRNAsynth_Ia_anticodon-bd"/>
</dbReference>
<gene>
    <name evidence="4" type="ORF">DM860_007156</name>
</gene>
<dbReference type="PANTHER" id="PTHR11956:SF5">
    <property type="entry name" value="ARGININE--TRNA LIGASE, CYTOPLASMIC"/>
    <property type="match status" value="1"/>
</dbReference>